<gene>
    <name evidence="17" type="ORF">SMRZ_LOCUS11154</name>
</gene>
<evidence type="ECO:0000259" key="16">
    <source>
        <dbReference type="Pfam" id="PF18383"/>
    </source>
</evidence>
<evidence type="ECO:0000256" key="11">
    <source>
        <dbReference type="ARBA" id="ARBA00023273"/>
    </source>
</evidence>
<keyword evidence="18" id="KW-1185">Reference proteome</keyword>
<proteinExistence type="inferred from homology"/>
<dbReference type="GO" id="GO:0030992">
    <property type="term" value="C:intraciliary transport particle B"/>
    <property type="evidence" value="ECO:0007669"/>
    <property type="project" value="InterPro"/>
</dbReference>
<dbReference type="FunFam" id="1.10.418.70:FF:000001">
    <property type="entry name" value="Intraflagellar transport protein 81 homolog"/>
    <property type="match status" value="1"/>
</dbReference>
<dbReference type="GO" id="GO:0015631">
    <property type="term" value="F:tubulin binding"/>
    <property type="evidence" value="ECO:0007669"/>
    <property type="project" value="InterPro"/>
</dbReference>
<evidence type="ECO:0000313" key="18">
    <source>
        <dbReference type="Proteomes" id="UP000277204"/>
    </source>
</evidence>
<reference evidence="17 18" key="1">
    <citation type="submission" date="2018-11" db="EMBL/GenBank/DDBJ databases">
        <authorList>
            <consortium name="Pathogen Informatics"/>
        </authorList>
    </citation>
    <scope>NUCLEOTIDE SEQUENCE [LARGE SCALE GENOMIC DNA]</scope>
    <source>
        <strain evidence="17 18">Zambia</strain>
    </source>
</reference>
<sequence length="193" mass="22883">MSELIRLIIQKLNDEPFNKSFNLISFDSLEPVRLLQVLNDVLSEIDNKHKIDIREEPPDKMAVRMFEAFRVFRYKLPTDPEKSLFRQGLVTGDKIIIYPLLEWLLTRMSELKKRAYLAQYLVKVSIPVDFMQDEEIYENSIENFKESHKKFESVKNGGLTTAEVKKDISAMQEEKDQLLRRVERMKKKVSWKI</sequence>
<dbReference type="STRING" id="48269.A0A183M529"/>
<evidence type="ECO:0000256" key="8">
    <source>
        <dbReference type="ARBA" id="ARBA00023054"/>
    </source>
</evidence>
<comment type="similarity">
    <text evidence="12">Belongs to the IFT81 family.</text>
</comment>
<evidence type="ECO:0000256" key="6">
    <source>
        <dbReference type="ARBA" id="ARBA00022871"/>
    </source>
</evidence>
<dbReference type="GO" id="GO:0036064">
    <property type="term" value="C:ciliary basal body"/>
    <property type="evidence" value="ECO:0007669"/>
    <property type="project" value="TreeGrafter"/>
</dbReference>
<evidence type="ECO:0000256" key="13">
    <source>
        <dbReference type="ARBA" id="ARBA00055755"/>
    </source>
</evidence>
<dbReference type="GO" id="GO:0030154">
    <property type="term" value="P:cell differentiation"/>
    <property type="evidence" value="ECO:0007669"/>
    <property type="project" value="UniProtKB-KW"/>
</dbReference>
<evidence type="ECO:0000256" key="15">
    <source>
        <dbReference type="ARBA" id="ARBA00079903"/>
    </source>
</evidence>
<keyword evidence="4" id="KW-0221">Differentiation</keyword>
<evidence type="ECO:0000256" key="12">
    <source>
        <dbReference type="ARBA" id="ARBA00043983"/>
    </source>
</evidence>
<keyword evidence="5" id="KW-0970">Cilium biogenesis/degradation</keyword>
<evidence type="ECO:0000256" key="1">
    <source>
        <dbReference type="ARBA" id="ARBA00004120"/>
    </source>
</evidence>
<dbReference type="GO" id="GO:0060271">
    <property type="term" value="P:cilium assembly"/>
    <property type="evidence" value="ECO:0007669"/>
    <property type="project" value="InterPro"/>
</dbReference>
<dbReference type="EMBL" id="UZAI01006119">
    <property type="protein sequence ID" value="VDO93931.1"/>
    <property type="molecule type" value="Genomic_DNA"/>
</dbReference>
<dbReference type="PANTHER" id="PTHR15614">
    <property type="entry name" value="INTRAFLAGELLAR TRANSPORT PROTEIN 81 HOMOLOG"/>
    <property type="match status" value="1"/>
</dbReference>
<evidence type="ECO:0000256" key="3">
    <source>
        <dbReference type="ARBA" id="ARBA00022553"/>
    </source>
</evidence>
<evidence type="ECO:0000256" key="14">
    <source>
        <dbReference type="ARBA" id="ARBA00073058"/>
    </source>
</evidence>
<evidence type="ECO:0000256" key="5">
    <source>
        <dbReference type="ARBA" id="ARBA00022794"/>
    </source>
</evidence>
<dbReference type="GO" id="GO:0007283">
    <property type="term" value="P:spermatogenesis"/>
    <property type="evidence" value="ECO:0007669"/>
    <property type="project" value="UniProtKB-KW"/>
</dbReference>
<keyword evidence="3" id="KW-0597">Phosphoprotein</keyword>
<feature type="domain" description="IFT81 calponin homology" evidence="16">
    <location>
        <begin position="4"/>
        <end position="124"/>
    </location>
</feature>
<dbReference type="Proteomes" id="UP000277204">
    <property type="component" value="Unassembled WGS sequence"/>
</dbReference>
<protein>
    <recommendedName>
        <fullName evidence="14">Intraflagellar transport protein 81 homolog</fullName>
    </recommendedName>
    <alternativeName>
        <fullName evidence="15">Carnitine deficiency-associated protein expressed in ventricle 1</fullName>
    </alternativeName>
</protein>
<evidence type="ECO:0000256" key="4">
    <source>
        <dbReference type="ARBA" id="ARBA00022782"/>
    </source>
</evidence>
<keyword evidence="11" id="KW-0966">Cell projection</keyword>
<organism evidence="17 18">
    <name type="scientific">Schistosoma margrebowiei</name>
    <dbReference type="NCBI Taxonomy" id="48269"/>
    <lineage>
        <taxon>Eukaryota</taxon>
        <taxon>Metazoa</taxon>
        <taxon>Spiralia</taxon>
        <taxon>Lophotrochozoa</taxon>
        <taxon>Platyhelminthes</taxon>
        <taxon>Trematoda</taxon>
        <taxon>Digenea</taxon>
        <taxon>Strigeidida</taxon>
        <taxon>Schistosomatoidea</taxon>
        <taxon>Schistosomatidae</taxon>
        <taxon>Schistosoma</taxon>
    </lineage>
</organism>
<keyword evidence="8" id="KW-0175">Coiled coil</keyword>
<dbReference type="PANTHER" id="PTHR15614:SF2">
    <property type="entry name" value="INTRAFLAGELLAR TRANSPORT PROTEIN 81 HOMOLOG"/>
    <property type="match status" value="1"/>
</dbReference>
<evidence type="ECO:0000313" key="17">
    <source>
        <dbReference type="EMBL" id="VDO93931.1"/>
    </source>
</evidence>
<comment type="subcellular location">
    <subcellularLocation>
        <location evidence="1">Cytoplasm</location>
        <location evidence="1">Cytoskeleton</location>
        <location evidence="1">Cilium basal body</location>
    </subcellularLocation>
</comment>
<keyword evidence="2" id="KW-0963">Cytoplasm</keyword>
<dbReference type="Pfam" id="PF18383">
    <property type="entry name" value="IFT81_CH"/>
    <property type="match status" value="1"/>
</dbReference>
<keyword evidence="9" id="KW-0969">Cilium</keyword>
<dbReference type="GO" id="GO:0042073">
    <property type="term" value="P:intraciliary transport"/>
    <property type="evidence" value="ECO:0007669"/>
    <property type="project" value="InterPro"/>
</dbReference>
<comment type="function">
    <text evidence="13">Component of the intraflagellar transport (IFT) complex B: together with IFT74, forms a tubulin-binding module that specifically mediates transport of tubulin within the cilium. Binds tubulin via its CH (calponin-homology)-like region. Required for ciliogenesis. Required for proper regulation of SHH signaling. Plays an important role during spermatogenesis by modulating the assembly and elongation of the sperm flagella.</text>
</comment>
<keyword evidence="7" id="KW-0007">Acetylation</keyword>
<keyword evidence="6" id="KW-0744">Spermatogenesis</keyword>
<evidence type="ECO:0000256" key="10">
    <source>
        <dbReference type="ARBA" id="ARBA00023212"/>
    </source>
</evidence>
<accession>A0A183M529</accession>
<dbReference type="InterPro" id="IPR041146">
    <property type="entry name" value="IFT81_CH"/>
</dbReference>
<evidence type="ECO:0000256" key="7">
    <source>
        <dbReference type="ARBA" id="ARBA00022990"/>
    </source>
</evidence>
<keyword evidence="10" id="KW-0206">Cytoskeleton</keyword>
<name>A0A183M529_9TREM</name>
<dbReference type="AlphaFoldDB" id="A0A183M529"/>
<evidence type="ECO:0000256" key="2">
    <source>
        <dbReference type="ARBA" id="ARBA00022490"/>
    </source>
</evidence>
<dbReference type="Gene3D" id="1.10.418.70">
    <property type="entry name" value="Intraflagellar transport protein 81, N-terminal domain"/>
    <property type="match status" value="1"/>
</dbReference>
<dbReference type="InterPro" id="IPR043016">
    <property type="entry name" value="IFT81_N_sf"/>
</dbReference>
<evidence type="ECO:0000256" key="9">
    <source>
        <dbReference type="ARBA" id="ARBA00023069"/>
    </source>
</evidence>
<dbReference type="InterPro" id="IPR029600">
    <property type="entry name" value="IFT81"/>
</dbReference>